<dbReference type="InterPro" id="IPR005000">
    <property type="entry name" value="Aldolase/citrate-lyase_domain"/>
</dbReference>
<feature type="domain" description="HpcH/HpaI aldolase/citrate lyase" evidence="4">
    <location>
        <begin position="17"/>
        <end position="236"/>
    </location>
</feature>
<dbReference type="InterPro" id="IPR040442">
    <property type="entry name" value="Pyrv_kinase-like_dom_sf"/>
</dbReference>
<dbReference type="AlphaFoldDB" id="A0A5B8KV89"/>
<keyword evidence="6" id="KW-1185">Reference proteome</keyword>
<organism evidence="5 6">
    <name type="scientific">Nitratireductor mangrovi</name>
    <dbReference type="NCBI Taxonomy" id="2599600"/>
    <lineage>
        <taxon>Bacteria</taxon>
        <taxon>Pseudomonadati</taxon>
        <taxon>Pseudomonadota</taxon>
        <taxon>Alphaproteobacteria</taxon>
        <taxon>Hyphomicrobiales</taxon>
        <taxon>Phyllobacteriaceae</taxon>
        <taxon>Nitratireductor</taxon>
    </lineage>
</organism>
<accession>A0A5B8KV89</accession>
<keyword evidence="2" id="KW-0479">Metal-binding</keyword>
<comment type="similarity">
    <text evidence="1">Belongs to the HpcH/HpaI aldolase family.</text>
</comment>
<dbReference type="SUPFAM" id="SSF51621">
    <property type="entry name" value="Phosphoenolpyruvate/pyruvate domain"/>
    <property type="match status" value="1"/>
</dbReference>
<reference evidence="5" key="1">
    <citation type="submission" date="2020-04" db="EMBL/GenBank/DDBJ databases">
        <title>Nitratireductor sp. nov. isolated from mangrove soil.</title>
        <authorList>
            <person name="Ye Y."/>
        </authorList>
    </citation>
    <scope>NUCLEOTIDE SEQUENCE</scope>
    <source>
        <strain evidence="5">SY7</strain>
    </source>
</reference>
<evidence type="ECO:0000256" key="1">
    <source>
        <dbReference type="ARBA" id="ARBA00005568"/>
    </source>
</evidence>
<evidence type="ECO:0000313" key="5">
    <source>
        <dbReference type="EMBL" id="QDY99553.1"/>
    </source>
</evidence>
<dbReference type="GO" id="GO:0016832">
    <property type="term" value="F:aldehyde-lyase activity"/>
    <property type="evidence" value="ECO:0007669"/>
    <property type="project" value="TreeGrafter"/>
</dbReference>
<dbReference type="RefSeq" id="WP_146298209.1">
    <property type="nucleotide sequence ID" value="NZ_CP042301.2"/>
</dbReference>
<evidence type="ECO:0000256" key="2">
    <source>
        <dbReference type="ARBA" id="ARBA00022723"/>
    </source>
</evidence>
<dbReference type="EMBL" id="CP042301">
    <property type="protein sequence ID" value="QDY99553.1"/>
    <property type="molecule type" value="Genomic_DNA"/>
</dbReference>
<dbReference type="GO" id="GO:0046872">
    <property type="term" value="F:metal ion binding"/>
    <property type="evidence" value="ECO:0007669"/>
    <property type="project" value="UniProtKB-KW"/>
</dbReference>
<proteinExistence type="inferred from homology"/>
<dbReference type="PANTHER" id="PTHR30502">
    <property type="entry name" value="2-KETO-3-DEOXY-L-RHAMNONATE ALDOLASE"/>
    <property type="match status" value="1"/>
</dbReference>
<dbReference type="KEGG" id="niy:FQ775_03725"/>
<dbReference type="Proteomes" id="UP000321389">
    <property type="component" value="Chromosome"/>
</dbReference>
<gene>
    <name evidence="5" type="ORF">FQ775_03725</name>
</gene>
<dbReference type="PANTHER" id="PTHR30502:SF0">
    <property type="entry name" value="PHOSPHOENOLPYRUVATE CARBOXYLASE FAMILY PROTEIN"/>
    <property type="match status" value="1"/>
</dbReference>
<dbReference type="InterPro" id="IPR015813">
    <property type="entry name" value="Pyrv/PenolPyrv_kinase-like_dom"/>
</dbReference>
<sequence>MTLASRLAAGETLFTAWSSVPDTITVEILARQGFDAVTLDMQHGGHHEDSVVRGIAPIAAVSRHAVVRVPVGRFDMASRALDFGAEAVIAPMVNSVADARRFAAAMKYPPVGERSWGPTFAMPRAGIADAAEWLGSQNAATISFAMIETREAYALLDEILGVPGIDGIFVGPSDFSIAWTGGAQMNPGLDDMMQAIADIADRTRAAGKHAAIYVIDPALCGSFHAMGYRLFALGNEQRYITLGAQQLLGVARGEIG</sequence>
<evidence type="ECO:0000259" key="4">
    <source>
        <dbReference type="Pfam" id="PF03328"/>
    </source>
</evidence>
<keyword evidence="3 5" id="KW-0456">Lyase</keyword>
<dbReference type="Gene3D" id="3.20.20.60">
    <property type="entry name" value="Phosphoenolpyruvate-binding domains"/>
    <property type="match status" value="1"/>
</dbReference>
<dbReference type="GO" id="GO:0005737">
    <property type="term" value="C:cytoplasm"/>
    <property type="evidence" value="ECO:0007669"/>
    <property type="project" value="TreeGrafter"/>
</dbReference>
<evidence type="ECO:0000256" key="3">
    <source>
        <dbReference type="ARBA" id="ARBA00023239"/>
    </source>
</evidence>
<name>A0A5B8KV89_9HYPH</name>
<evidence type="ECO:0000313" key="6">
    <source>
        <dbReference type="Proteomes" id="UP000321389"/>
    </source>
</evidence>
<dbReference type="InterPro" id="IPR050251">
    <property type="entry name" value="HpcH-HpaI_aldolase"/>
</dbReference>
<dbReference type="OrthoDB" id="9802624at2"/>
<dbReference type="Pfam" id="PF03328">
    <property type="entry name" value="HpcH_HpaI"/>
    <property type="match status" value="1"/>
</dbReference>
<protein>
    <submittedName>
        <fullName evidence="5">HpcH/HpaI aldolase/citrate lyase family protein</fullName>
    </submittedName>
</protein>